<dbReference type="Proteomes" id="UP000252519">
    <property type="component" value="Unassembled WGS sequence"/>
</dbReference>
<reference evidence="1 2" key="1">
    <citation type="submission" date="2014-10" db="EMBL/GenBank/DDBJ databases">
        <title>Draft genome of the hookworm Ancylostoma caninum.</title>
        <authorList>
            <person name="Mitreva M."/>
        </authorList>
    </citation>
    <scope>NUCLEOTIDE SEQUENCE [LARGE SCALE GENOMIC DNA]</scope>
    <source>
        <strain evidence="1 2">Baltimore</strain>
    </source>
</reference>
<keyword evidence="2" id="KW-1185">Reference proteome</keyword>
<accession>A0A368H8Z4</accession>
<sequence>MTVGEFSGVYTYYQKGNRSITTTTTRIYECSNAIILARFTSCLMLRGANRPAIGLVTSKREVVHHHKIVLANEHRMKIPGGTKRR</sequence>
<dbReference type="EMBL" id="JOJR01000003">
    <property type="protein sequence ID" value="RCN53073.1"/>
    <property type="molecule type" value="Genomic_DNA"/>
</dbReference>
<comment type="caution">
    <text evidence="1">The sequence shown here is derived from an EMBL/GenBank/DDBJ whole genome shotgun (WGS) entry which is preliminary data.</text>
</comment>
<dbReference type="AlphaFoldDB" id="A0A368H8Z4"/>
<protein>
    <submittedName>
        <fullName evidence="1">Uncharacterized protein</fullName>
    </submittedName>
</protein>
<evidence type="ECO:0000313" key="2">
    <source>
        <dbReference type="Proteomes" id="UP000252519"/>
    </source>
</evidence>
<evidence type="ECO:0000313" key="1">
    <source>
        <dbReference type="EMBL" id="RCN53073.1"/>
    </source>
</evidence>
<name>A0A368H8Z4_ANCCA</name>
<organism evidence="1 2">
    <name type="scientific">Ancylostoma caninum</name>
    <name type="common">Dog hookworm</name>
    <dbReference type="NCBI Taxonomy" id="29170"/>
    <lineage>
        <taxon>Eukaryota</taxon>
        <taxon>Metazoa</taxon>
        <taxon>Ecdysozoa</taxon>
        <taxon>Nematoda</taxon>
        <taxon>Chromadorea</taxon>
        <taxon>Rhabditida</taxon>
        <taxon>Rhabditina</taxon>
        <taxon>Rhabditomorpha</taxon>
        <taxon>Strongyloidea</taxon>
        <taxon>Ancylostomatidae</taxon>
        <taxon>Ancylostomatinae</taxon>
        <taxon>Ancylostoma</taxon>
    </lineage>
</organism>
<proteinExistence type="predicted"/>
<gene>
    <name evidence="1" type="ORF">ANCCAN_00622</name>
</gene>